<evidence type="ECO:0000313" key="3">
    <source>
        <dbReference type="Proteomes" id="UP001071230"/>
    </source>
</evidence>
<evidence type="ECO:0000313" key="2">
    <source>
        <dbReference type="EMBL" id="CEJ06068.1"/>
    </source>
</evidence>
<gene>
    <name evidence="2" type="ORF">DEACI_0514</name>
    <name evidence="1" type="ORF">DEACI_0944</name>
</gene>
<keyword evidence="3" id="KW-1185">Reference proteome</keyword>
<dbReference type="RefSeq" id="WP_240983986.1">
    <property type="nucleotide sequence ID" value="NZ_CDGJ01000015.1"/>
</dbReference>
<dbReference type="AlphaFoldDB" id="A0A8S0WEN0"/>
<protein>
    <submittedName>
        <fullName evidence="1">Uncharacterized protein</fullName>
    </submittedName>
</protein>
<dbReference type="Proteomes" id="UP001071230">
    <property type="component" value="Unassembled WGS sequence"/>
</dbReference>
<reference evidence="1" key="2">
    <citation type="submission" date="2020-01" db="EMBL/GenBank/DDBJ databases">
        <authorList>
            <person name="Hornung B."/>
        </authorList>
    </citation>
    <scope>NUCLEOTIDE SEQUENCE</scope>
    <source>
        <strain evidence="1">PacBioINE</strain>
    </source>
</reference>
<accession>A0A8S0WEN0</accession>
<evidence type="ECO:0000313" key="1">
    <source>
        <dbReference type="EMBL" id="CAA7600292.1"/>
    </source>
</evidence>
<dbReference type="EMBL" id="LR746496">
    <property type="protein sequence ID" value="CAA7600292.1"/>
    <property type="molecule type" value="Genomic_DNA"/>
</dbReference>
<reference evidence="2" key="1">
    <citation type="submission" date="2014-11" db="EMBL/GenBank/DDBJ databases">
        <authorList>
            <person name="Hornung B.V."/>
        </authorList>
    </citation>
    <scope>NUCLEOTIDE SEQUENCE</scope>
    <source>
        <strain evidence="2">INE</strain>
    </source>
</reference>
<dbReference type="KEGG" id="aacx:DEACI_0944"/>
<proteinExistence type="predicted"/>
<name>A0A8S0WEN0_9FIRM</name>
<sequence>MLELGRLERQCPVCKGQGRMENPNWAQFWRVQENMKNSFRTRNADEPLDIAAEMLPPEPSEPMFFLCQECHGRGKLLTPEGEILIRFVRFWLNPNY</sequence>
<dbReference type="EMBL" id="CDGJ01000015">
    <property type="protein sequence ID" value="CEJ06068.1"/>
    <property type="molecule type" value="Genomic_DNA"/>
</dbReference>
<organism evidence="1">
    <name type="scientific">Acididesulfobacillus acetoxydans</name>
    <dbReference type="NCBI Taxonomy" id="1561005"/>
    <lineage>
        <taxon>Bacteria</taxon>
        <taxon>Bacillati</taxon>
        <taxon>Bacillota</taxon>
        <taxon>Clostridia</taxon>
        <taxon>Eubacteriales</taxon>
        <taxon>Peptococcaceae</taxon>
        <taxon>Acididesulfobacillus</taxon>
    </lineage>
</organism>
<dbReference type="Proteomes" id="UP000836597">
    <property type="component" value="Chromosome"/>
</dbReference>